<dbReference type="AlphaFoldDB" id="A0A1C7IIS8"/>
<keyword evidence="4" id="KW-1185">Reference proteome</keyword>
<reference evidence="3" key="1">
    <citation type="submission" date="2017-04" db="EMBL/GenBank/DDBJ databases">
        <title>Complete Genome Sequences of Twelve Strains of a Stable Defined Moderately Diverse Mouse Microbiota 2 (sDMDMm2).</title>
        <authorList>
            <person name="Uchimura Y."/>
            <person name="Wyss M."/>
            <person name="Brugiroux S."/>
            <person name="Limenitakis J.P."/>
            <person name="Stecher B."/>
            <person name="McCoy K.D."/>
            <person name="Macpherson A.J."/>
        </authorList>
    </citation>
    <scope>NUCLEOTIDE SEQUENCE</scope>
    <source>
        <strain evidence="3">YL58</strain>
    </source>
</reference>
<dbReference type="Proteomes" id="UP000092574">
    <property type="component" value="Chromosome"/>
</dbReference>
<dbReference type="RefSeq" id="WP_065544115.1">
    <property type="nucleotide sequence ID" value="NZ_CP015405.2"/>
</dbReference>
<accession>A0A1C7IIS8</accession>
<evidence type="ECO:0000313" key="4">
    <source>
        <dbReference type="Proteomes" id="UP000092574"/>
    </source>
</evidence>
<dbReference type="InterPro" id="IPR052515">
    <property type="entry name" value="Gfo/Idh/MocA_Oxidoreductase"/>
</dbReference>
<evidence type="ECO:0000259" key="2">
    <source>
        <dbReference type="Pfam" id="PF22725"/>
    </source>
</evidence>
<dbReference type="OrthoDB" id="9781966at2"/>
<dbReference type="PANTHER" id="PTHR43249">
    <property type="entry name" value="UDP-N-ACETYL-2-AMINO-2-DEOXY-D-GLUCURONATE OXIDASE"/>
    <property type="match status" value="1"/>
</dbReference>
<evidence type="ECO:0008006" key="5">
    <source>
        <dbReference type="Google" id="ProtNLM"/>
    </source>
</evidence>
<dbReference type="InterPro" id="IPR055170">
    <property type="entry name" value="GFO_IDH_MocA-like_dom"/>
</dbReference>
<evidence type="ECO:0000313" key="3">
    <source>
        <dbReference type="EMBL" id="ANU78022.1"/>
    </source>
</evidence>
<sequence length="333" mass="36823">MEKVLRVGVLGMGNMGKAHARSMMKMENVKIAGLCSSPADDARVFACENHLDCGIYDDGYRMIEEAGLDALYICLPPFAHSGQLEAAADRGIHVFIEKPIALNVERGKSMADAVERNHIVSQVGYHMRFGSAVRKWKEYMDSGKAGRPTLYMADYECNSLHGPWWRDVTKCGGQVFEQVIHLYDMGLYLMGDADCVNGHIANLCHQDVEGYTIEDTSVCSIHFKNGSLGSICGSNCSVKEQWNGRFRVICQHMTADFMDHNHAVFTFTDEETPHTETVAEDVDATYLEDCCFVETIRGRRENMAGVPEGLKGLRLVSAVVESSAKNGACVVSE</sequence>
<proteinExistence type="predicted"/>
<feature type="domain" description="GFO/IDH/MocA-like oxidoreductase" evidence="2">
    <location>
        <begin position="133"/>
        <end position="252"/>
    </location>
</feature>
<feature type="domain" description="Gfo/Idh/MocA-like oxidoreductase N-terminal" evidence="1">
    <location>
        <begin position="5"/>
        <end position="125"/>
    </location>
</feature>
<dbReference type="InterPro" id="IPR000683">
    <property type="entry name" value="Gfo/Idh/MocA-like_OxRdtase_N"/>
</dbReference>
<dbReference type="GO" id="GO:0000166">
    <property type="term" value="F:nucleotide binding"/>
    <property type="evidence" value="ECO:0007669"/>
    <property type="project" value="InterPro"/>
</dbReference>
<evidence type="ECO:0000259" key="1">
    <source>
        <dbReference type="Pfam" id="PF01408"/>
    </source>
</evidence>
<dbReference type="KEGG" id="byl:A4V09_21140"/>
<dbReference type="Pfam" id="PF01408">
    <property type="entry name" value="GFO_IDH_MocA"/>
    <property type="match status" value="1"/>
</dbReference>
<dbReference type="STRING" id="1796616.A4V09_21140"/>
<protein>
    <recommendedName>
        <fullName evidence="5">Dehydrogenase</fullName>
    </recommendedName>
</protein>
<dbReference type="InterPro" id="IPR036291">
    <property type="entry name" value="NAD(P)-bd_dom_sf"/>
</dbReference>
<dbReference type="Gene3D" id="3.30.360.10">
    <property type="entry name" value="Dihydrodipicolinate Reductase, domain 2"/>
    <property type="match status" value="1"/>
</dbReference>
<dbReference type="Gene3D" id="3.40.50.720">
    <property type="entry name" value="NAD(P)-binding Rossmann-like Domain"/>
    <property type="match status" value="1"/>
</dbReference>
<gene>
    <name evidence="3" type="ORF">A4V09_21140</name>
</gene>
<dbReference type="PANTHER" id="PTHR43249:SF1">
    <property type="entry name" value="D-GLUCOSIDE 3-DEHYDROGENASE"/>
    <property type="match status" value="1"/>
</dbReference>
<name>A0A1C7IIS8_9FIRM</name>
<dbReference type="SUPFAM" id="SSF51735">
    <property type="entry name" value="NAD(P)-binding Rossmann-fold domains"/>
    <property type="match status" value="1"/>
</dbReference>
<dbReference type="Pfam" id="PF22725">
    <property type="entry name" value="GFO_IDH_MocA_C3"/>
    <property type="match status" value="1"/>
</dbReference>
<organism evidence="3 4">
    <name type="scientific">Blautia pseudococcoides</name>
    <dbReference type="NCBI Taxonomy" id="1796616"/>
    <lineage>
        <taxon>Bacteria</taxon>
        <taxon>Bacillati</taxon>
        <taxon>Bacillota</taxon>
        <taxon>Clostridia</taxon>
        <taxon>Lachnospirales</taxon>
        <taxon>Lachnospiraceae</taxon>
        <taxon>Blautia</taxon>
    </lineage>
</organism>
<dbReference type="EMBL" id="CP015405">
    <property type="protein sequence ID" value="ANU78022.1"/>
    <property type="molecule type" value="Genomic_DNA"/>
</dbReference>
<dbReference type="SUPFAM" id="SSF55347">
    <property type="entry name" value="Glyceraldehyde-3-phosphate dehydrogenase-like, C-terminal domain"/>
    <property type="match status" value="1"/>
</dbReference>